<comment type="similarity">
    <text evidence="1">Belongs to the GTP cyclohydrolase I type 2/NIF3 family.</text>
</comment>
<evidence type="ECO:0000256" key="3">
    <source>
        <dbReference type="ARBA" id="ARBA00022723"/>
    </source>
</evidence>
<evidence type="ECO:0000256" key="2">
    <source>
        <dbReference type="ARBA" id="ARBA00022112"/>
    </source>
</evidence>
<evidence type="ECO:0000313" key="5">
    <source>
        <dbReference type="EMBL" id="ACA59043.1"/>
    </source>
</evidence>
<dbReference type="SUPFAM" id="SSF102705">
    <property type="entry name" value="NIF3 (NGG1p interacting factor 3)-like"/>
    <property type="match status" value="1"/>
</dbReference>
<evidence type="ECO:0000313" key="6">
    <source>
        <dbReference type="Proteomes" id="UP000008544"/>
    </source>
</evidence>
<dbReference type="HOGENOM" id="CLU_037423_2_0_9"/>
<dbReference type="KEGG" id="dau:Daud_0497"/>
<evidence type="ECO:0000256" key="4">
    <source>
        <dbReference type="PIRSR" id="PIRSR602678-1"/>
    </source>
</evidence>
<accession>B1I1T3</accession>
<reference evidence="6" key="1">
    <citation type="submission" date="2007-10" db="EMBL/GenBank/DDBJ databases">
        <title>Complete sequence of chromosome of Desulforudis audaxviator MP104C.</title>
        <authorList>
            <person name="Copeland A."/>
            <person name="Lucas S."/>
            <person name="Lapidus A."/>
            <person name="Barry K."/>
            <person name="Glavina del Rio T."/>
            <person name="Dalin E."/>
            <person name="Tice H."/>
            <person name="Bruce D."/>
            <person name="Pitluck S."/>
            <person name="Lowry S.R."/>
            <person name="Larimer F."/>
            <person name="Land M.L."/>
            <person name="Hauser L."/>
            <person name="Kyrpides N."/>
            <person name="Ivanova N.N."/>
            <person name="Richardson P."/>
        </authorList>
    </citation>
    <scope>NUCLEOTIDE SEQUENCE [LARGE SCALE GENOMIC DNA]</scope>
    <source>
        <strain evidence="6">MP104C</strain>
    </source>
</reference>
<reference evidence="5 6" key="2">
    <citation type="journal article" date="2008" name="Science">
        <title>Environmental genomics reveals a single-species ecosystem deep within Earth.</title>
        <authorList>
            <person name="Chivian D."/>
            <person name="Brodie E.L."/>
            <person name="Alm E.J."/>
            <person name="Culley D.E."/>
            <person name="Dehal P.S."/>
            <person name="Desantis T.Z."/>
            <person name="Gihring T.M."/>
            <person name="Lapidus A."/>
            <person name="Lin L.H."/>
            <person name="Lowry S.R."/>
            <person name="Moser D.P."/>
            <person name="Richardson P.M."/>
            <person name="Southam G."/>
            <person name="Wanger G."/>
            <person name="Pratt L.M."/>
            <person name="Andersen G.L."/>
            <person name="Hazen T.C."/>
            <person name="Brockman F.J."/>
            <person name="Arkin A.P."/>
            <person name="Onstott T.C."/>
        </authorList>
    </citation>
    <scope>NUCLEOTIDE SEQUENCE [LARGE SCALE GENOMIC DNA]</scope>
    <source>
        <strain evidence="5 6">MP104C</strain>
    </source>
</reference>
<protein>
    <recommendedName>
        <fullName evidence="2">GTP cyclohydrolase 1 type 2 homolog</fullName>
    </recommendedName>
</protein>
<dbReference type="PANTHER" id="PTHR13799">
    <property type="entry name" value="NGG1 INTERACTING FACTOR 3"/>
    <property type="match status" value="1"/>
</dbReference>
<dbReference type="RefSeq" id="WP_012301632.1">
    <property type="nucleotide sequence ID" value="NC_010424.1"/>
</dbReference>
<dbReference type="PANTHER" id="PTHR13799:SF14">
    <property type="entry name" value="GTP CYCLOHYDROLASE 1 TYPE 2 HOMOLOG"/>
    <property type="match status" value="1"/>
</dbReference>
<dbReference type="GO" id="GO:0046872">
    <property type="term" value="F:metal ion binding"/>
    <property type="evidence" value="ECO:0007669"/>
    <property type="project" value="UniProtKB-KW"/>
</dbReference>
<gene>
    <name evidence="5" type="ordered locus">Daud_0497</name>
</gene>
<organism evidence="5 6">
    <name type="scientific">Desulforudis audaxviator (strain MP104C)</name>
    <dbReference type="NCBI Taxonomy" id="477974"/>
    <lineage>
        <taxon>Bacteria</taxon>
        <taxon>Bacillati</taxon>
        <taxon>Bacillota</taxon>
        <taxon>Clostridia</taxon>
        <taxon>Thermoanaerobacterales</taxon>
        <taxon>Candidatus Desulforudaceae</taxon>
        <taxon>Candidatus Desulforudis</taxon>
    </lineage>
</organism>
<dbReference type="FunFam" id="3.40.1390.30:FF:000001">
    <property type="entry name" value="GTP cyclohydrolase 1 type 2"/>
    <property type="match status" value="1"/>
</dbReference>
<dbReference type="OrthoDB" id="9792792at2"/>
<proteinExistence type="inferred from homology"/>
<feature type="binding site" evidence="4">
    <location>
        <position position="105"/>
    </location>
    <ligand>
        <name>a divalent metal cation</name>
        <dbReference type="ChEBI" id="CHEBI:60240"/>
        <label>1</label>
    </ligand>
</feature>
<dbReference type="eggNOG" id="COG0327">
    <property type="taxonomic scope" value="Bacteria"/>
</dbReference>
<dbReference type="GO" id="GO:0005737">
    <property type="term" value="C:cytoplasm"/>
    <property type="evidence" value="ECO:0007669"/>
    <property type="project" value="TreeGrafter"/>
</dbReference>
<name>B1I1T3_DESAP</name>
<dbReference type="Proteomes" id="UP000008544">
    <property type="component" value="Chromosome"/>
</dbReference>
<dbReference type="STRING" id="477974.Daud_0497"/>
<dbReference type="Gene3D" id="3.40.1390.30">
    <property type="entry name" value="NIF3 (NGG1p interacting factor 3)-like"/>
    <property type="match status" value="2"/>
</dbReference>
<dbReference type="AlphaFoldDB" id="B1I1T3"/>
<feature type="binding site" evidence="4">
    <location>
        <position position="66"/>
    </location>
    <ligand>
        <name>a divalent metal cation</name>
        <dbReference type="ChEBI" id="CHEBI:60240"/>
        <label>1</label>
    </ligand>
</feature>
<keyword evidence="3 4" id="KW-0479">Metal-binding</keyword>
<dbReference type="InterPro" id="IPR036069">
    <property type="entry name" value="DUF34/NIF3_sf"/>
</dbReference>
<sequence length="262" mass="27832">MPVKCQTIITFVEEMAPRALALEGDNTGWQVGDPQSPVEAVLLALDVDDRVVDEAVEMGAGLIVAHHPLIFKPVRSVRLDLPGGALLARLIRAGIGVYAAHTSLDAAEQGVNAVLAERLGLTGSRPLDEEDGLGRIGRLPEEMTFEVFAGRVKEVLGVPSVRVGGPRDRTVSKVALCGGSGGDLWAKAAFAGADVFVTGDLKYHTARDILAAGMNFVDPGHYPSERIILEPLRDHLAGRCRAAGADVRLAIARIHQDPFANL</sequence>
<dbReference type="NCBIfam" id="TIGR00486">
    <property type="entry name" value="YbgI_SA1388"/>
    <property type="match status" value="1"/>
</dbReference>
<dbReference type="Pfam" id="PF01784">
    <property type="entry name" value="DUF34_NIF3"/>
    <property type="match status" value="1"/>
</dbReference>
<evidence type="ECO:0000256" key="1">
    <source>
        <dbReference type="ARBA" id="ARBA00006964"/>
    </source>
</evidence>
<dbReference type="InterPro" id="IPR002678">
    <property type="entry name" value="DUF34/NIF3"/>
</dbReference>
<keyword evidence="6" id="KW-1185">Reference proteome</keyword>
<feature type="binding site" evidence="4">
    <location>
        <position position="221"/>
    </location>
    <ligand>
        <name>a divalent metal cation</name>
        <dbReference type="ChEBI" id="CHEBI:60240"/>
        <label>1</label>
    </ligand>
</feature>
<feature type="binding site" evidence="4">
    <location>
        <position position="67"/>
    </location>
    <ligand>
        <name>a divalent metal cation</name>
        <dbReference type="ChEBI" id="CHEBI:60240"/>
        <label>1</label>
    </ligand>
</feature>
<dbReference type="EMBL" id="CP000860">
    <property type="protein sequence ID" value="ACA59043.1"/>
    <property type="molecule type" value="Genomic_DNA"/>
</dbReference>
<feature type="binding site" evidence="4">
    <location>
        <position position="225"/>
    </location>
    <ligand>
        <name>a divalent metal cation</name>
        <dbReference type="ChEBI" id="CHEBI:60240"/>
        <label>1</label>
    </ligand>
</feature>